<keyword evidence="6" id="KW-0689">Ribosomal protein</keyword>
<name>A0A8S0Y1X7_9FIRM</name>
<comment type="similarity">
    <text evidence="1">Belongs to the class IV-like SAM-binding methyltransferase superfamily. RNA methyltransferase TrmH family.</text>
</comment>
<evidence type="ECO:0000256" key="1">
    <source>
        <dbReference type="ARBA" id="ARBA00007228"/>
    </source>
</evidence>
<evidence type="ECO:0000259" key="5">
    <source>
        <dbReference type="SMART" id="SM00967"/>
    </source>
</evidence>
<dbReference type="InterPro" id="IPR029026">
    <property type="entry name" value="tRNA_m1G_MTases_N"/>
</dbReference>
<dbReference type="InterPro" id="IPR001537">
    <property type="entry name" value="SpoU_MeTrfase"/>
</dbReference>
<dbReference type="EMBL" id="CDGJ01000066">
    <property type="protein sequence ID" value="CEJ07850.1"/>
    <property type="molecule type" value="Genomic_DNA"/>
</dbReference>
<keyword evidence="4" id="KW-1133">Transmembrane helix</keyword>
<dbReference type="PANTHER" id="PTHR46429:SF1">
    <property type="entry name" value="23S RRNA (GUANOSINE-2'-O-)-METHYLTRANSFERASE RLMB"/>
    <property type="match status" value="1"/>
</dbReference>
<evidence type="ECO:0000256" key="4">
    <source>
        <dbReference type="SAM" id="Phobius"/>
    </source>
</evidence>
<dbReference type="AlphaFoldDB" id="A0A8S0Y1X7"/>
<dbReference type="EMBL" id="LR746496">
    <property type="protein sequence ID" value="CAA7600075.1"/>
    <property type="molecule type" value="Genomic_DNA"/>
</dbReference>
<dbReference type="Proteomes" id="UP000836597">
    <property type="component" value="Chromosome"/>
</dbReference>
<feature type="transmembrane region" description="Helical" evidence="4">
    <location>
        <begin position="214"/>
        <end position="236"/>
    </location>
</feature>
<evidence type="ECO:0000256" key="2">
    <source>
        <dbReference type="ARBA" id="ARBA00022603"/>
    </source>
</evidence>
<evidence type="ECO:0000313" key="6">
    <source>
        <dbReference type="EMBL" id="CAA7600075.1"/>
    </source>
</evidence>
<dbReference type="EC" id="2.1.1.-" evidence="6"/>
<dbReference type="GO" id="GO:0005829">
    <property type="term" value="C:cytosol"/>
    <property type="evidence" value="ECO:0007669"/>
    <property type="project" value="TreeGrafter"/>
</dbReference>
<dbReference type="InterPro" id="IPR004441">
    <property type="entry name" value="rRNA_MeTrfase_TrmH"/>
</dbReference>
<dbReference type="SUPFAM" id="SSF75217">
    <property type="entry name" value="alpha/beta knot"/>
    <property type="match status" value="1"/>
</dbReference>
<evidence type="ECO:0000313" key="8">
    <source>
        <dbReference type="Proteomes" id="UP001071230"/>
    </source>
</evidence>
<dbReference type="GO" id="GO:0005840">
    <property type="term" value="C:ribosome"/>
    <property type="evidence" value="ECO:0007669"/>
    <property type="project" value="UniProtKB-KW"/>
</dbReference>
<keyword evidence="3 6" id="KW-0808">Transferase</keyword>
<dbReference type="GO" id="GO:0008173">
    <property type="term" value="F:RNA methyltransferase activity"/>
    <property type="evidence" value="ECO:0007669"/>
    <property type="project" value="InterPro"/>
</dbReference>
<evidence type="ECO:0000256" key="3">
    <source>
        <dbReference type="ARBA" id="ARBA00022679"/>
    </source>
</evidence>
<dbReference type="Pfam" id="PF08032">
    <property type="entry name" value="SpoU_sub_bind"/>
    <property type="match status" value="1"/>
</dbReference>
<keyword evidence="4" id="KW-0812">Transmembrane</keyword>
<dbReference type="PANTHER" id="PTHR46429">
    <property type="entry name" value="23S RRNA (GUANOSINE-2'-O-)-METHYLTRANSFERASE RLMB"/>
    <property type="match status" value="1"/>
</dbReference>
<reference evidence="7" key="1">
    <citation type="submission" date="2014-11" db="EMBL/GenBank/DDBJ databases">
        <authorList>
            <person name="Hornung B.V."/>
        </authorList>
    </citation>
    <scope>NUCLEOTIDE SEQUENCE</scope>
    <source>
        <strain evidence="7">INE</strain>
    </source>
</reference>
<dbReference type="SMART" id="SM00967">
    <property type="entry name" value="SpoU_sub_bind"/>
    <property type="match status" value="1"/>
</dbReference>
<dbReference type="Gene3D" id="3.30.1330.30">
    <property type="match status" value="1"/>
</dbReference>
<reference evidence="6" key="2">
    <citation type="submission" date="2020-01" db="EMBL/GenBank/DDBJ databases">
        <authorList>
            <person name="Hornung B."/>
        </authorList>
    </citation>
    <scope>NUCLEOTIDE SEQUENCE</scope>
    <source>
        <strain evidence="6">PacBioINE</strain>
    </source>
</reference>
<dbReference type="SUPFAM" id="SSF55315">
    <property type="entry name" value="L30e-like"/>
    <property type="match status" value="1"/>
</dbReference>
<dbReference type="Pfam" id="PF00588">
    <property type="entry name" value="SpoU_methylase"/>
    <property type="match status" value="1"/>
</dbReference>
<dbReference type="FunFam" id="3.40.1280.10:FF:000008">
    <property type="entry name" value="Group 3 RNA methyltransferase TrmH"/>
    <property type="match status" value="1"/>
</dbReference>
<dbReference type="RefSeq" id="WP_240983802.1">
    <property type="nucleotide sequence ID" value="NZ_CDGJ01000066.1"/>
</dbReference>
<gene>
    <name evidence="6" type="ORF">DEACI_0724</name>
    <name evidence="7" type="ORF">DEACI_2316</name>
</gene>
<proteinExistence type="inferred from homology"/>
<keyword evidence="2 6" id="KW-0489">Methyltransferase</keyword>
<dbReference type="CDD" id="cd18103">
    <property type="entry name" value="SpoU-like_RlmB"/>
    <property type="match status" value="1"/>
</dbReference>
<dbReference type="GO" id="GO:0003723">
    <property type="term" value="F:RNA binding"/>
    <property type="evidence" value="ECO:0007669"/>
    <property type="project" value="InterPro"/>
</dbReference>
<keyword evidence="6" id="KW-0687">Ribonucleoprotein</keyword>
<dbReference type="Gene3D" id="3.40.1280.10">
    <property type="match status" value="1"/>
</dbReference>
<dbReference type="KEGG" id="aacx:DEACI_0724"/>
<dbReference type="GO" id="GO:0032259">
    <property type="term" value="P:methylation"/>
    <property type="evidence" value="ECO:0007669"/>
    <property type="project" value="UniProtKB-KW"/>
</dbReference>
<dbReference type="NCBIfam" id="TIGR00186">
    <property type="entry name" value="rRNA_methyl_3"/>
    <property type="match status" value="1"/>
</dbReference>
<dbReference type="Proteomes" id="UP001071230">
    <property type="component" value="Unassembled WGS sequence"/>
</dbReference>
<keyword evidence="8" id="KW-1185">Reference proteome</keyword>
<dbReference type="InterPro" id="IPR013123">
    <property type="entry name" value="SpoU_subst-bd"/>
</dbReference>
<keyword evidence="4" id="KW-0472">Membrane</keyword>
<organism evidence="6">
    <name type="scientific">Acididesulfobacillus acetoxydans</name>
    <dbReference type="NCBI Taxonomy" id="1561005"/>
    <lineage>
        <taxon>Bacteria</taxon>
        <taxon>Bacillati</taxon>
        <taxon>Bacillota</taxon>
        <taxon>Clostridia</taxon>
        <taxon>Eubacteriales</taxon>
        <taxon>Peptococcaceae</taxon>
        <taxon>Acididesulfobacillus</taxon>
    </lineage>
</organism>
<feature type="domain" description="RNA 2-O ribose methyltransferase substrate binding" evidence="5">
    <location>
        <begin position="5"/>
        <end position="80"/>
    </location>
</feature>
<dbReference type="InterPro" id="IPR029028">
    <property type="entry name" value="Alpha/beta_knot_MTases"/>
</dbReference>
<evidence type="ECO:0000313" key="7">
    <source>
        <dbReference type="EMBL" id="CEJ07850.1"/>
    </source>
</evidence>
<dbReference type="InterPro" id="IPR029064">
    <property type="entry name" value="Ribosomal_eL30-like_sf"/>
</dbReference>
<protein>
    <submittedName>
        <fullName evidence="7">23S rRNA (Guanosine-2'-O-)-methyltransferase RlmB</fullName>
        <ecNumber evidence="7">2.1.1.185</ecNumber>
    </submittedName>
    <submittedName>
        <fullName evidence="6">50S ribosomal protein L30e-like</fullName>
        <ecNumber evidence="6">2.1.1.-</ecNumber>
    </submittedName>
</protein>
<dbReference type="GO" id="GO:0006396">
    <property type="term" value="P:RNA processing"/>
    <property type="evidence" value="ECO:0007669"/>
    <property type="project" value="InterPro"/>
</dbReference>
<dbReference type="EC" id="2.1.1.185" evidence="7"/>
<accession>A0A8S0Y1X7</accession>
<sequence length="246" mass="26287">MPDDIIYGRNPVWEILKDGKPLNKVLFQNGLKGEQVQKILDVVRERGIPFQFAERSVLDRISGGGRHQGLLVYTAPRAYAEVGDILALAQTKGEDPFILVLDGVEDPHNLGALLRTAEAVGVHGVIIPKRRSVPLTGVVAKTSAGAVEHIPVARVTNLVRVLQEMQRAGCWICGADASGTDVFATDLTGPRVLVIGGEGKGLGRLVRESCDQVVALPMLGAMTSLNASVAGAVLLYETLRQRLAKG</sequence>